<accession>A0A1N7P5L7</accession>
<dbReference type="SUPFAM" id="SSF51905">
    <property type="entry name" value="FAD/NAD(P)-binding domain"/>
    <property type="match status" value="2"/>
</dbReference>
<comment type="cofactor">
    <cofactor evidence="1">
        <name>FAD</name>
        <dbReference type="ChEBI" id="CHEBI:57692"/>
    </cofactor>
</comment>
<dbReference type="GO" id="GO:0071949">
    <property type="term" value="F:FAD binding"/>
    <property type="evidence" value="ECO:0007669"/>
    <property type="project" value="TreeGrafter"/>
</dbReference>
<dbReference type="GO" id="GO:0048038">
    <property type="term" value="F:quinone binding"/>
    <property type="evidence" value="ECO:0007669"/>
    <property type="project" value="UniProtKB-KW"/>
</dbReference>
<dbReference type="RefSeq" id="WP_076348526.1">
    <property type="nucleotide sequence ID" value="NZ_FTOO01000011.1"/>
</dbReference>
<dbReference type="GO" id="GO:0070224">
    <property type="term" value="F:sulfide:quinone oxidoreductase activity"/>
    <property type="evidence" value="ECO:0007669"/>
    <property type="project" value="TreeGrafter"/>
</dbReference>
<evidence type="ECO:0000256" key="2">
    <source>
        <dbReference type="ARBA" id="ARBA00022630"/>
    </source>
</evidence>
<dbReference type="InterPro" id="IPR015904">
    <property type="entry name" value="Sulphide_quinone_reductase"/>
</dbReference>
<dbReference type="EMBL" id="FTOO01000011">
    <property type="protein sequence ID" value="SIT05816.1"/>
    <property type="molecule type" value="Genomic_DNA"/>
</dbReference>
<dbReference type="STRING" id="252246.SAMN05421799_11180"/>
<reference evidence="9" key="1">
    <citation type="submission" date="2017-01" db="EMBL/GenBank/DDBJ databases">
        <authorList>
            <person name="Varghese N."/>
            <person name="Submissions S."/>
        </authorList>
    </citation>
    <scope>NUCLEOTIDE SEQUENCE [LARGE SCALE GENOMIC DNA]</scope>
    <source>
        <strain evidence="9">DSM 16176</strain>
    </source>
</reference>
<name>A0A1N7P5L7_9BACL</name>
<keyword evidence="5" id="KW-0809">Transit peptide</keyword>
<evidence type="ECO:0000256" key="5">
    <source>
        <dbReference type="ARBA" id="ARBA00022946"/>
    </source>
</evidence>
<dbReference type="AlphaFoldDB" id="A0A1N7P5L7"/>
<evidence type="ECO:0000256" key="4">
    <source>
        <dbReference type="ARBA" id="ARBA00022827"/>
    </source>
</evidence>
<gene>
    <name evidence="8" type="ORF">SAMN05421799_11180</name>
</gene>
<dbReference type="Pfam" id="PF07992">
    <property type="entry name" value="Pyr_redox_2"/>
    <property type="match status" value="1"/>
</dbReference>
<keyword evidence="6" id="KW-0560">Oxidoreductase</keyword>
<dbReference type="InterPro" id="IPR023753">
    <property type="entry name" value="FAD/NAD-binding_dom"/>
</dbReference>
<evidence type="ECO:0000259" key="7">
    <source>
        <dbReference type="Pfam" id="PF07992"/>
    </source>
</evidence>
<keyword evidence="2" id="KW-0285">Flavoprotein</keyword>
<dbReference type="GO" id="GO:0070221">
    <property type="term" value="P:sulfide oxidation, using sulfide:quinone oxidoreductase"/>
    <property type="evidence" value="ECO:0007669"/>
    <property type="project" value="TreeGrafter"/>
</dbReference>
<keyword evidence="4" id="KW-0274">FAD</keyword>
<feature type="domain" description="FAD/NAD(P)-binding" evidence="7">
    <location>
        <begin position="4"/>
        <end position="122"/>
    </location>
</feature>
<dbReference type="FunFam" id="3.50.50.60:FF:000034">
    <property type="entry name" value="sulfide:quinone oxidoreductase, mitochondrial"/>
    <property type="match status" value="1"/>
</dbReference>
<evidence type="ECO:0000313" key="9">
    <source>
        <dbReference type="Proteomes" id="UP000186156"/>
    </source>
</evidence>
<dbReference type="PANTHER" id="PTHR10632:SF2">
    <property type="entry name" value="SULFIDE:QUINONE OXIDOREDUCTASE, MITOCHONDRIAL"/>
    <property type="match status" value="1"/>
</dbReference>
<dbReference type="Gene3D" id="3.50.50.60">
    <property type="entry name" value="FAD/NAD(P)-binding domain"/>
    <property type="match status" value="2"/>
</dbReference>
<evidence type="ECO:0000256" key="1">
    <source>
        <dbReference type="ARBA" id="ARBA00001974"/>
    </source>
</evidence>
<dbReference type="PANTHER" id="PTHR10632">
    <property type="entry name" value="SULFIDE:QUINONE OXIDOREDUCTASE"/>
    <property type="match status" value="1"/>
</dbReference>
<proteinExistence type="predicted"/>
<evidence type="ECO:0000256" key="3">
    <source>
        <dbReference type="ARBA" id="ARBA00022719"/>
    </source>
</evidence>
<evidence type="ECO:0000313" key="8">
    <source>
        <dbReference type="EMBL" id="SIT05816.1"/>
    </source>
</evidence>
<sequence length="395" mass="44106">MRYPIVIVGGGTAGISTAARLLREHPKWKGQVAIIEPAEKHYYQPLWTLVGAGAAPREVTVRDESTLIPQGAVWVRDKAVAFHPERSEVELASGAVVGYDALVVAMGIQMDWHKIKGLEGHIGQNGICSNYTYDYVQTTWHALKNFRGGNAVFTMPETPIKCGGAPQKIAYLADDYLRKKGVRSKAQIHYVTGTASIFSVKKYADALMKVVERKGIQPHFKHRLVEVKPDDRIAVFENLDTRQTMELEFELLHVVPPMSAPDVIKTSPLANDAGWVDVDKFTLQHVRFPNVFSLGDCSSLPTSKTGAAIRKQVPVLVHNLTAYLHDKPVEAEYHGYTSCPLVTGYGRLILAEFDYSQEPDETFPFDQGQERFSMYVLKKAFLPVLYWDGMLKGLM</sequence>
<keyword evidence="9" id="KW-1185">Reference proteome</keyword>
<evidence type="ECO:0000256" key="6">
    <source>
        <dbReference type="ARBA" id="ARBA00023002"/>
    </source>
</evidence>
<keyword evidence="3" id="KW-0874">Quinone</keyword>
<organism evidence="8 9">
    <name type="scientific">Alicyclobacillus vulcanalis</name>
    <dbReference type="NCBI Taxonomy" id="252246"/>
    <lineage>
        <taxon>Bacteria</taxon>
        <taxon>Bacillati</taxon>
        <taxon>Bacillota</taxon>
        <taxon>Bacilli</taxon>
        <taxon>Bacillales</taxon>
        <taxon>Alicyclobacillaceae</taxon>
        <taxon>Alicyclobacillus</taxon>
    </lineage>
</organism>
<protein>
    <submittedName>
        <fullName evidence="8">Sulfide:quinone oxidoreductase</fullName>
    </submittedName>
</protein>
<dbReference type="InterPro" id="IPR036188">
    <property type="entry name" value="FAD/NAD-bd_sf"/>
</dbReference>
<dbReference type="Proteomes" id="UP000186156">
    <property type="component" value="Unassembled WGS sequence"/>
</dbReference>
<dbReference type="OrthoDB" id="9805710at2"/>